<dbReference type="Proteomes" id="UP001620626">
    <property type="component" value="Unassembled WGS sequence"/>
</dbReference>
<evidence type="ECO:0000313" key="3">
    <source>
        <dbReference type="EMBL" id="KAL3119898.1"/>
    </source>
</evidence>
<sequence length="351" mass="40053">MNISGAVLPFHFANNSSFSPEATPDTTVVALLVGTVVELLVSVMTVPFSTINLVVIGRSSLLHPNLKMVLLWQSAFILLRGIVRLLIGAHKLALIDPFGPEMFAPYRLLHVFTFFNRNFIAHVLLIERFMATAMVKTYETRRSWLFTSVWCTVVVSNGKATIATGILLTESFMLFFGIAEWLVFARLWRFNEQRYKLSIAKSEHSLSERFQLSENIRTGKQLTPTLSFHFWMLFASVVTAFWSYFDFPRFDQIYLAINVANGITGLIIETLMITCHPFLKRDALYTIHRIFAIKLQKNRVHDEGQAMKNAEKEGKKSIAMRDLISGKTMIDSSKSQSIHFDALRKSWEEAK</sequence>
<dbReference type="InterPro" id="IPR004151">
    <property type="entry name" value="7TM_GPCR_serpentine_rcpt_Sre"/>
</dbReference>
<keyword evidence="4" id="KW-1185">Reference proteome</keyword>
<comment type="caution">
    <text evidence="3">The sequence shown here is derived from an EMBL/GenBank/DDBJ whole genome shotgun (WGS) entry which is preliminary data.</text>
</comment>
<accession>A0ABD2LXE1</accession>
<feature type="transmembrane region" description="Helical" evidence="2">
    <location>
        <begin position="28"/>
        <end position="56"/>
    </location>
</feature>
<evidence type="ECO:0000313" key="4">
    <source>
        <dbReference type="Proteomes" id="UP001620626"/>
    </source>
</evidence>
<feature type="transmembrane region" description="Helical" evidence="2">
    <location>
        <begin position="226"/>
        <end position="245"/>
    </location>
</feature>
<organism evidence="3 4">
    <name type="scientific">Heterodera trifolii</name>
    <dbReference type="NCBI Taxonomy" id="157864"/>
    <lineage>
        <taxon>Eukaryota</taxon>
        <taxon>Metazoa</taxon>
        <taxon>Ecdysozoa</taxon>
        <taxon>Nematoda</taxon>
        <taxon>Chromadorea</taxon>
        <taxon>Rhabditida</taxon>
        <taxon>Tylenchina</taxon>
        <taxon>Tylenchomorpha</taxon>
        <taxon>Tylenchoidea</taxon>
        <taxon>Heteroderidae</taxon>
        <taxon>Heteroderinae</taxon>
        <taxon>Heterodera</taxon>
    </lineage>
</organism>
<gene>
    <name evidence="3" type="ORF">niasHT_007026</name>
</gene>
<feature type="transmembrane region" description="Helical" evidence="2">
    <location>
        <begin position="68"/>
        <end position="87"/>
    </location>
</feature>
<dbReference type="EMBL" id="JBICBT010000228">
    <property type="protein sequence ID" value="KAL3119898.1"/>
    <property type="molecule type" value="Genomic_DNA"/>
</dbReference>
<dbReference type="Pfam" id="PF03125">
    <property type="entry name" value="Sre"/>
    <property type="match status" value="1"/>
</dbReference>
<keyword evidence="2" id="KW-0812">Transmembrane</keyword>
<name>A0ABD2LXE1_9BILA</name>
<evidence type="ECO:0000256" key="1">
    <source>
        <dbReference type="ARBA" id="ARBA00006803"/>
    </source>
</evidence>
<feature type="transmembrane region" description="Helical" evidence="2">
    <location>
        <begin position="172"/>
        <end position="188"/>
    </location>
</feature>
<keyword evidence="2" id="KW-1133">Transmembrane helix</keyword>
<evidence type="ECO:0000256" key="2">
    <source>
        <dbReference type="SAM" id="Phobius"/>
    </source>
</evidence>
<feature type="transmembrane region" description="Helical" evidence="2">
    <location>
        <begin position="257"/>
        <end position="279"/>
    </location>
</feature>
<feature type="transmembrane region" description="Helical" evidence="2">
    <location>
        <begin position="145"/>
        <end position="166"/>
    </location>
</feature>
<protein>
    <recommendedName>
        <fullName evidence="5">Gustatory receptor</fullName>
    </recommendedName>
</protein>
<dbReference type="AlphaFoldDB" id="A0ABD2LXE1"/>
<reference evidence="3 4" key="1">
    <citation type="submission" date="2024-10" db="EMBL/GenBank/DDBJ databases">
        <authorList>
            <person name="Kim D."/>
        </authorList>
    </citation>
    <scope>NUCLEOTIDE SEQUENCE [LARGE SCALE GENOMIC DNA]</scope>
    <source>
        <strain evidence="3">BH-2024</strain>
    </source>
</reference>
<dbReference type="PANTHER" id="PTHR47518:SF9">
    <property type="entry name" value="SERPENTINE RECEPTOR, CLASS T"/>
    <property type="match status" value="1"/>
</dbReference>
<proteinExistence type="inferred from homology"/>
<dbReference type="PANTHER" id="PTHR47518">
    <property type="entry name" value="SERPENTINE RECEPTOR CLASS EPSILON-13-RELATED"/>
    <property type="match status" value="1"/>
</dbReference>
<dbReference type="InterPro" id="IPR052854">
    <property type="entry name" value="Serpentine_rcpt_epsilon"/>
</dbReference>
<feature type="transmembrane region" description="Helical" evidence="2">
    <location>
        <begin position="107"/>
        <end position="125"/>
    </location>
</feature>
<keyword evidence="2" id="KW-0472">Membrane</keyword>
<evidence type="ECO:0008006" key="5">
    <source>
        <dbReference type="Google" id="ProtNLM"/>
    </source>
</evidence>
<comment type="similarity">
    <text evidence="1">Belongs to the nematode receptor-like protein sre family.</text>
</comment>